<sequence length="81" mass="9187">MAMDSEIERLIQRFVSGTDCSICAANKIEVALDDGFPDNDYVQQTVEMLAMYRPGGGQFLFDTIAMRRRLIETIEHLQKTA</sequence>
<proteinExistence type="predicted"/>
<evidence type="ECO:0000313" key="1">
    <source>
        <dbReference type="EMBL" id="KRR23163.1"/>
    </source>
</evidence>
<dbReference type="Proteomes" id="UP000051660">
    <property type="component" value="Unassembled WGS sequence"/>
</dbReference>
<comment type="caution">
    <text evidence="1">The sequence shown here is derived from an EMBL/GenBank/DDBJ whole genome shotgun (WGS) entry which is preliminary data.</text>
</comment>
<dbReference type="EMBL" id="LLYB01000070">
    <property type="protein sequence ID" value="KRR23163.1"/>
    <property type="molecule type" value="Genomic_DNA"/>
</dbReference>
<dbReference type="AlphaFoldDB" id="A0A0R3MTF8"/>
<organism evidence="1 2">
    <name type="scientific">Bradyrhizobium lablabi</name>
    <dbReference type="NCBI Taxonomy" id="722472"/>
    <lineage>
        <taxon>Bacteria</taxon>
        <taxon>Pseudomonadati</taxon>
        <taxon>Pseudomonadota</taxon>
        <taxon>Alphaproteobacteria</taxon>
        <taxon>Hyphomicrobiales</taxon>
        <taxon>Nitrobacteraceae</taxon>
        <taxon>Bradyrhizobium</taxon>
    </lineage>
</organism>
<dbReference type="OrthoDB" id="6906164at2"/>
<dbReference type="RefSeq" id="WP_057859062.1">
    <property type="nucleotide sequence ID" value="NZ_LLYB01000070.1"/>
</dbReference>
<gene>
    <name evidence="1" type="ORF">CQ14_33450</name>
</gene>
<name>A0A0R3MTF8_9BRAD</name>
<reference evidence="1 2" key="1">
    <citation type="submission" date="2014-03" db="EMBL/GenBank/DDBJ databases">
        <title>Bradyrhizobium valentinum sp. nov., isolated from effective nodules of Lupinus mariae-josephae, a lupine endemic of basic-lime soils in Eastern Spain.</title>
        <authorList>
            <person name="Duran D."/>
            <person name="Rey L."/>
            <person name="Navarro A."/>
            <person name="Busquets A."/>
            <person name="Imperial J."/>
            <person name="Ruiz-Argueso T."/>
        </authorList>
    </citation>
    <scope>NUCLEOTIDE SEQUENCE [LARGE SCALE GENOMIC DNA]</scope>
    <source>
        <strain evidence="1 2">CCBAU 23086</strain>
    </source>
</reference>
<evidence type="ECO:0000313" key="2">
    <source>
        <dbReference type="Proteomes" id="UP000051660"/>
    </source>
</evidence>
<accession>A0A0R3MTF8</accession>
<protein>
    <submittedName>
        <fullName evidence="1">Uncharacterized protein</fullName>
    </submittedName>
</protein>